<feature type="binding site" evidence="8">
    <location>
        <position position="65"/>
    </location>
    <ligand>
        <name>Zn(2+)</name>
        <dbReference type="ChEBI" id="CHEBI:29105"/>
    </ligand>
</feature>
<dbReference type="PROSITE" id="PS50157">
    <property type="entry name" value="ZINC_FINGER_C2H2_2"/>
    <property type="match status" value="8"/>
</dbReference>
<reference evidence="13" key="1">
    <citation type="submission" date="2013-03" db="EMBL/GenBank/DDBJ databases">
        <title>The Genome Sequence of Anopheles minimus MINIMUS1.</title>
        <authorList>
            <consortium name="The Broad Institute Genomics Platform"/>
            <person name="Neafsey D.E."/>
            <person name="Walton C."/>
            <person name="Walker B."/>
            <person name="Young S.K."/>
            <person name="Zeng Q."/>
            <person name="Gargeya S."/>
            <person name="Fitzgerald M."/>
            <person name="Haas B."/>
            <person name="Abouelleil A."/>
            <person name="Allen A.W."/>
            <person name="Alvarado L."/>
            <person name="Arachchi H.M."/>
            <person name="Berlin A.M."/>
            <person name="Chapman S.B."/>
            <person name="Gainer-Dewar J."/>
            <person name="Goldberg J."/>
            <person name="Griggs A."/>
            <person name="Gujja S."/>
            <person name="Hansen M."/>
            <person name="Howarth C."/>
            <person name="Imamovic A."/>
            <person name="Ireland A."/>
            <person name="Larimer J."/>
            <person name="McCowan C."/>
            <person name="Murphy C."/>
            <person name="Pearson M."/>
            <person name="Poon T.W."/>
            <person name="Priest M."/>
            <person name="Roberts A."/>
            <person name="Saif S."/>
            <person name="Shea T."/>
            <person name="Sisk P."/>
            <person name="Sykes S."/>
            <person name="Wortman J."/>
            <person name="Nusbaum C."/>
            <person name="Birren B."/>
        </authorList>
    </citation>
    <scope>NUCLEOTIDE SEQUENCE [LARGE SCALE GENOMIC DNA]</scope>
    <source>
        <strain evidence="13">MINIMUS1</strain>
    </source>
</reference>
<dbReference type="AlphaFoldDB" id="A0A182WCL6"/>
<dbReference type="Gene3D" id="3.30.160.60">
    <property type="entry name" value="Classic Zinc Finger"/>
    <property type="match status" value="6"/>
</dbReference>
<evidence type="ECO:0000313" key="13">
    <source>
        <dbReference type="Proteomes" id="UP000075920"/>
    </source>
</evidence>
<dbReference type="SMART" id="SM00355">
    <property type="entry name" value="ZnF_C2H2"/>
    <property type="match status" value="9"/>
</dbReference>
<feature type="domain" description="C2H2-type" evidence="10">
    <location>
        <begin position="231"/>
        <end position="258"/>
    </location>
</feature>
<proteinExistence type="inferred from homology"/>
<dbReference type="PANTHER" id="PTHR24388:SF53">
    <property type="entry name" value="CHORION TRANSCRIPTION FACTOR CF2-RELATED"/>
    <property type="match status" value="1"/>
</dbReference>
<dbReference type="EnsemblMetazoa" id="AMIN008103-RA">
    <property type="protein sequence ID" value="AMIN008103-PA"/>
    <property type="gene ID" value="AMIN008103"/>
</dbReference>
<feature type="domain" description="ZAD" evidence="11">
    <location>
        <begin position="15"/>
        <end position="89"/>
    </location>
</feature>
<evidence type="ECO:0000259" key="11">
    <source>
        <dbReference type="PROSITE" id="PS51915"/>
    </source>
</evidence>
<feature type="domain" description="C2H2-type" evidence="10">
    <location>
        <begin position="385"/>
        <end position="413"/>
    </location>
</feature>
<evidence type="ECO:0000259" key="10">
    <source>
        <dbReference type="PROSITE" id="PS50157"/>
    </source>
</evidence>
<organism evidence="12 13">
    <name type="scientific">Anopheles minimus</name>
    <dbReference type="NCBI Taxonomy" id="112268"/>
    <lineage>
        <taxon>Eukaryota</taxon>
        <taxon>Metazoa</taxon>
        <taxon>Ecdysozoa</taxon>
        <taxon>Arthropoda</taxon>
        <taxon>Hexapoda</taxon>
        <taxon>Insecta</taxon>
        <taxon>Pterygota</taxon>
        <taxon>Neoptera</taxon>
        <taxon>Endopterygota</taxon>
        <taxon>Diptera</taxon>
        <taxon>Nematocera</taxon>
        <taxon>Culicoidea</taxon>
        <taxon>Culicidae</taxon>
        <taxon>Anophelinae</taxon>
        <taxon>Anopheles</taxon>
    </lineage>
</organism>
<dbReference type="FunFam" id="3.30.160.60:FF:000688">
    <property type="entry name" value="zinc finger protein 197 isoform X1"/>
    <property type="match status" value="1"/>
</dbReference>
<dbReference type="InterPro" id="IPR013087">
    <property type="entry name" value="Znf_C2H2_type"/>
</dbReference>
<evidence type="ECO:0000256" key="1">
    <source>
        <dbReference type="ARBA" id="ARBA00022723"/>
    </source>
</evidence>
<evidence type="ECO:0000256" key="9">
    <source>
        <dbReference type="SAM" id="MobiDB-lite"/>
    </source>
</evidence>
<protein>
    <recommendedName>
        <fullName evidence="14">Protein krueppel</fullName>
    </recommendedName>
</protein>
<keyword evidence="4 8" id="KW-0862">Zinc</keyword>
<feature type="domain" description="C2H2-type" evidence="10">
    <location>
        <begin position="343"/>
        <end position="370"/>
    </location>
</feature>
<evidence type="ECO:0008006" key="14">
    <source>
        <dbReference type="Google" id="ProtNLM"/>
    </source>
</evidence>
<dbReference type="PANTHER" id="PTHR24388">
    <property type="entry name" value="ZINC FINGER PROTEIN"/>
    <property type="match status" value="1"/>
</dbReference>
<dbReference type="Pfam" id="PF07776">
    <property type="entry name" value="zf-AD"/>
    <property type="match status" value="1"/>
</dbReference>
<keyword evidence="13" id="KW-1185">Reference proteome</keyword>
<feature type="domain" description="C2H2-type" evidence="10">
    <location>
        <begin position="480"/>
        <end position="505"/>
    </location>
</feature>
<dbReference type="Gene3D" id="3.40.1800.20">
    <property type="match status" value="1"/>
</dbReference>
<feature type="binding site" evidence="8">
    <location>
        <position position="20"/>
    </location>
    <ligand>
        <name>Zn(2+)</name>
        <dbReference type="ChEBI" id="CHEBI:29105"/>
    </ligand>
</feature>
<keyword evidence="1 8" id="KW-0479">Metal-binding</keyword>
<keyword evidence="2" id="KW-0677">Repeat</keyword>
<dbReference type="SUPFAM" id="SSF57716">
    <property type="entry name" value="Glucocorticoid receptor-like (DNA-binding domain)"/>
    <property type="match status" value="1"/>
</dbReference>
<dbReference type="InterPro" id="IPR050527">
    <property type="entry name" value="Snail/Krueppel_Znf"/>
</dbReference>
<evidence type="ECO:0000256" key="6">
    <source>
        <dbReference type="ARBA" id="ARBA00037948"/>
    </source>
</evidence>
<evidence type="ECO:0000256" key="2">
    <source>
        <dbReference type="ARBA" id="ARBA00022737"/>
    </source>
</evidence>
<dbReference type="GO" id="GO:0030674">
    <property type="term" value="F:protein-macromolecule adaptor activity"/>
    <property type="evidence" value="ECO:0007669"/>
    <property type="project" value="UniProtKB-ARBA"/>
</dbReference>
<comment type="similarity">
    <text evidence="6">Belongs to the snail C2H2-type zinc-finger protein family.</text>
</comment>
<evidence type="ECO:0000256" key="5">
    <source>
        <dbReference type="ARBA" id="ARBA00023242"/>
    </source>
</evidence>
<dbReference type="GO" id="GO:0005634">
    <property type="term" value="C:nucleus"/>
    <property type="evidence" value="ECO:0007669"/>
    <property type="project" value="InterPro"/>
</dbReference>
<evidence type="ECO:0000313" key="12">
    <source>
        <dbReference type="EnsemblMetazoa" id="AMIN008103-PA"/>
    </source>
</evidence>
<evidence type="ECO:0000256" key="3">
    <source>
        <dbReference type="ARBA" id="ARBA00022771"/>
    </source>
</evidence>
<dbReference type="PROSITE" id="PS51915">
    <property type="entry name" value="ZAD"/>
    <property type="match status" value="1"/>
</dbReference>
<dbReference type="GO" id="GO:0008270">
    <property type="term" value="F:zinc ion binding"/>
    <property type="evidence" value="ECO:0007669"/>
    <property type="project" value="UniProtKB-UniRule"/>
</dbReference>
<dbReference type="Pfam" id="PF12874">
    <property type="entry name" value="zf-met"/>
    <property type="match status" value="1"/>
</dbReference>
<sequence>MEEITLENLEISFDLVCRFCLSPTDCCPVFLPDGNINDRLHKAFEIIASKVDENDGLPNNICGECLQCIEDFVDFETNCSKSYEILMKCSQDTTEMVCDQTPSQDCDSEHLIKSEEEVEMLMEDFEPSEYICNNGEANQASGDDHIAQAVDLVLKNLELLEQNGNTQEYSPKAEETAKELENATYKTENEESHTEELDPTALPMENDAYIKACNTPVLDYWYRKKRKVPIVKCIYCDKIYRGRNTLRKHLRIHFQIKNYSCQFCDRTFTDRSSLRMHETRHSGSKSFKCDYCDRSYYTKAELKQHSDLSHGIRKHGCTVCGKQFASRTILQDHANVHTSERSFVCSTCGKAFKRNRNLIRHYQNHEKSKTTVQDDEPEDGRKIDTICEYCNEEFEKPSILLDHLTQKHPEEYEHSRETVRSCSNCGTKFNDWRKYLLHQEIHALLVVTAEGYQCTTCGKQLRYRSLAQKHIQSHSSERQFQCTVADCLKKYKLKVHLTRHLRIAH</sequence>
<feature type="binding site" evidence="8">
    <location>
        <position position="62"/>
    </location>
    <ligand>
        <name>Zn(2+)</name>
        <dbReference type="ChEBI" id="CHEBI:29105"/>
    </ligand>
</feature>
<name>A0A182WCL6_9DIPT</name>
<dbReference type="SMART" id="SM00868">
    <property type="entry name" value="zf-AD"/>
    <property type="match status" value="1"/>
</dbReference>
<keyword evidence="5" id="KW-0539">Nucleus</keyword>
<evidence type="ECO:0000256" key="8">
    <source>
        <dbReference type="PROSITE-ProRule" id="PRU01263"/>
    </source>
</evidence>
<reference evidence="12" key="2">
    <citation type="submission" date="2020-05" db="UniProtKB">
        <authorList>
            <consortium name="EnsemblMetazoa"/>
        </authorList>
    </citation>
    <scope>IDENTIFICATION</scope>
    <source>
        <strain evidence="12">MINIMUS1</strain>
    </source>
</reference>
<feature type="domain" description="C2H2-type" evidence="10">
    <location>
        <begin position="452"/>
        <end position="479"/>
    </location>
</feature>
<feature type="domain" description="C2H2-type" evidence="10">
    <location>
        <begin position="315"/>
        <end position="342"/>
    </location>
</feature>
<dbReference type="STRING" id="112268.A0A182WCL6"/>
<dbReference type="InterPro" id="IPR012934">
    <property type="entry name" value="Znf_AD"/>
</dbReference>
<feature type="domain" description="C2H2-type" evidence="10">
    <location>
        <begin position="259"/>
        <end position="286"/>
    </location>
</feature>
<evidence type="ECO:0000256" key="4">
    <source>
        <dbReference type="ARBA" id="ARBA00022833"/>
    </source>
</evidence>
<evidence type="ECO:0000256" key="7">
    <source>
        <dbReference type="PROSITE-ProRule" id="PRU00042"/>
    </source>
</evidence>
<dbReference type="Pfam" id="PF00096">
    <property type="entry name" value="zf-C2H2"/>
    <property type="match status" value="5"/>
</dbReference>
<feature type="region of interest" description="Disordered" evidence="9">
    <location>
        <begin position="165"/>
        <end position="197"/>
    </location>
</feature>
<dbReference type="Proteomes" id="UP000075920">
    <property type="component" value="Unassembled WGS sequence"/>
</dbReference>
<dbReference type="GO" id="GO:0000981">
    <property type="term" value="F:DNA-binding transcription factor activity, RNA polymerase II-specific"/>
    <property type="evidence" value="ECO:0007669"/>
    <property type="project" value="TreeGrafter"/>
</dbReference>
<feature type="compositionally biased region" description="Basic and acidic residues" evidence="9">
    <location>
        <begin position="171"/>
        <end position="196"/>
    </location>
</feature>
<dbReference type="GO" id="GO:0000978">
    <property type="term" value="F:RNA polymerase II cis-regulatory region sequence-specific DNA binding"/>
    <property type="evidence" value="ECO:0007669"/>
    <property type="project" value="TreeGrafter"/>
</dbReference>
<keyword evidence="3 7" id="KW-0863">Zinc-finger</keyword>
<accession>A0A182WCL6</accession>
<dbReference type="VEuPathDB" id="VectorBase:AMIN008103"/>
<dbReference type="InterPro" id="IPR036236">
    <property type="entry name" value="Znf_C2H2_sf"/>
</dbReference>
<dbReference type="SUPFAM" id="SSF57667">
    <property type="entry name" value="beta-beta-alpha zinc fingers"/>
    <property type="match status" value="4"/>
</dbReference>
<dbReference type="PROSITE" id="PS00028">
    <property type="entry name" value="ZINC_FINGER_C2H2_1"/>
    <property type="match status" value="9"/>
</dbReference>
<feature type="binding site" evidence="8">
    <location>
        <position position="17"/>
    </location>
    <ligand>
        <name>Zn(2+)</name>
        <dbReference type="ChEBI" id="CHEBI:29105"/>
    </ligand>
</feature>
<feature type="domain" description="C2H2-type" evidence="10">
    <location>
        <begin position="287"/>
        <end position="315"/>
    </location>
</feature>